<dbReference type="PANTHER" id="PTHR12304:SF4">
    <property type="entry name" value="URIDINE NUCLEOSIDASE"/>
    <property type="match status" value="1"/>
</dbReference>
<dbReference type="GO" id="GO:0006152">
    <property type="term" value="P:purine nucleoside catabolic process"/>
    <property type="evidence" value="ECO:0007669"/>
    <property type="project" value="TreeGrafter"/>
</dbReference>
<keyword evidence="6" id="KW-1185">Reference proteome</keyword>
<dbReference type="InterPro" id="IPR036452">
    <property type="entry name" value="Ribo_hydro-like"/>
</dbReference>
<feature type="chain" id="PRO_5012168660" evidence="3">
    <location>
        <begin position="20"/>
        <end position="322"/>
    </location>
</feature>
<dbReference type="OrthoDB" id="9797882at2"/>
<dbReference type="Gene3D" id="3.90.245.10">
    <property type="entry name" value="Ribonucleoside hydrolase-like"/>
    <property type="match status" value="1"/>
</dbReference>
<dbReference type="EMBL" id="FXAW01000001">
    <property type="protein sequence ID" value="SMG17115.1"/>
    <property type="molecule type" value="Genomic_DNA"/>
</dbReference>
<dbReference type="SUPFAM" id="SSF53590">
    <property type="entry name" value="Nucleoside hydrolase"/>
    <property type="match status" value="1"/>
</dbReference>
<evidence type="ECO:0000313" key="6">
    <source>
        <dbReference type="Proteomes" id="UP000193804"/>
    </source>
</evidence>
<gene>
    <name evidence="5" type="ORF">SAMN05661096_00925</name>
</gene>
<name>A0A1X7IPX9_9BACT</name>
<dbReference type="AlphaFoldDB" id="A0A1X7IPX9"/>
<dbReference type="GO" id="GO:0008477">
    <property type="term" value="F:purine nucleosidase activity"/>
    <property type="evidence" value="ECO:0007669"/>
    <property type="project" value="TreeGrafter"/>
</dbReference>
<dbReference type="RefSeq" id="WP_085515883.1">
    <property type="nucleotide sequence ID" value="NZ_FXAW01000001.1"/>
</dbReference>
<keyword evidence="1 5" id="KW-0378">Hydrolase</keyword>
<proteinExistence type="predicted"/>
<dbReference type="Proteomes" id="UP000193804">
    <property type="component" value="Unassembled WGS sequence"/>
</dbReference>
<evidence type="ECO:0000259" key="4">
    <source>
        <dbReference type="Pfam" id="PF01156"/>
    </source>
</evidence>
<feature type="domain" description="Inosine/uridine-preferring nucleoside hydrolase" evidence="4">
    <location>
        <begin position="29"/>
        <end position="276"/>
    </location>
</feature>
<dbReference type="STRING" id="1028.SAMN05661096_00925"/>
<organism evidence="5 6">
    <name type="scientific">Marivirga sericea</name>
    <dbReference type="NCBI Taxonomy" id="1028"/>
    <lineage>
        <taxon>Bacteria</taxon>
        <taxon>Pseudomonadati</taxon>
        <taxon>Bacteroidota</taxon>
        <taxon>Cytophagia</taxon>
        <taxon>Cytophagales</taxon>
        <taxon>Marivirgaceae</taxon>
        <taxon>Marivirga</taxon>
    </lineage>
</organism>
<keyword evidence="2" id="KW-0326">Glycosidase</keyword>
<dbReference type="InterPro" id="IPR001910">
    <property type="entry name" value="Inosine/uridine_hydrolase_dom"/>
</dbReference>
<feature type="signal peptide" evidence="3">
    <location>
        <begin position="1"/>
        <end position="19"/>
    </location>
</feature>
<reference evidence="6" key="1">
    <citation type="submission" date="2017-04" db="EMBL/GenBank/DDBJ databases">
        <authorList>
            <person name="Varghese N."/>
            <person name="Submissions S."/>
        </authorList>
    </citation>
    <scope>NUCLEOTIDE SEQUENCE [LARGE SCALE GENOMIC DNA]</scope>
    <source>
        <strain evidence="6">DSM 4125</strain>
    </source>
</reference>
<evidence type="ECO:0000256" key="1">
    <source>
        <dbReference type="ARBA" id="ARBA00022801"/>
    </source>
</evidence>
<dbReference type="Pfam" id="PF01156">
    <property type="entry name" value="IU_nuc_hydro"/>
    <property type="match status" value="1"/>
</dbReference>
<dbReference type="InterPro" id="IPR023186">
    <property type="entry name" value="IUNH"/>
</dbReference>
<dbReference type="PANTHER" id="PTHR12304">
    <property type="entry name" value="INOSINE-URIDINE PREFERRING NUCLEOSIDE HYDROLASE"/>
    <property type="match status" value="1"/>
</dbReference>
<evidence type="ECO:0000256" key="2">
    <source>
        <dbReference type="ARBA" id="ARBA00023295"/>
    </source>
</evidence>
<keyword evidence="3" id="KW-0732">Signal</keyword>
<evidence type="ECO:0000313" key="5">
    <source>
        <dbReference type="EMBL" id="SMG17115.1"/>
    </source>
</evidence>
<protein>
    <submittedName>
        <fullName evidence="5">Inosine-uridine preferring nucleoside hydrolase</fullName>
    </submittedName>
</protein>
<evidence type="ECO:0000256" key="3">
    <source>
        <dbReference type="SAM" id="SignalP"/>
    </source>
</evidence>
<dbReference type="GO" id="GO:0005829">
    <property type="term" value="C:cytosol"/>
    <property type="evidence" value="ECO:0007669"/>
    <property type="project" value="TreeGrafter"/>
</dbReference>
<accession>A0A1X7IPX9</accession>
<sequence>MKLVVQYLLVLFINVSVFASSVEATPKKVWIDTDIIFDVFGKDVDDGVALMLALNNPDIEIVGISVVHNVAHAKEVTEKILKYYAEYDIPVYLGQDDASKSYGSTSPAVEALAAALEQDSLAVLALGPATNIANLLKFYPEQTKKITDIVFCAGRTKGNVFRPKSARKNLPDYNFELDSASFQYLLEKGSLNIILAGYEAAAPIFIYKSDLKKLKERNNPGDNWVFRKLRNWHFGWRVALGVDGFIPFDVATVGAIIYPEFFTIEDQGVEINYRENDSYFLIKADKKNYLEVVDGAESKYSIRYVVETDSTYKNFIVNKLFN</sequence>